<dbReference type="PANTHER" id="PTHR14379:SF19">
    <property type="entry name" value="ENDONUCLEASE OR GLYCOSYL HYDROLASE-RELATED"/>
    <property type="match status" value="1"/>
</dbReference>
<dbReference type="RefSeq" id="XP_019101860.1">
    <property type="nucleotide sequence ID" value="XM_019246315.1"/>
</dbReference>
<keyword evidence="1" id="KW-1185">Reference proteome</keyword>
<dbReference type="Proteomes" id="UP000694864">
    <property type="component" value="Chromosome 6"/>
</dbReference>
<evidence type="ECO:0000313" key="1">
    <source>
        <dbReference type="Proteomes" id="UP000694864"/>
    </source>
</evidence>
<evidence type="ECO:0000313" key="2">
    <source>
        <dbReference type="RefSeq" id="XP_019101860.1"/>
    </source>
</evidence>
<protein>
    <submittedName>
        <fullName evidence="2">Uncharacterized protein LOC104698870</fullName>
    </submittedName>
</protein>
<dbReference type="GeneID" id="104698870"/>
<reference evidence="1" key="1">
    <citation type="journal article" date="2014" name="Nat. Commun.">
        <title>The emerging biofuel crop Camelina sativa retains a highly undifferentiated hexaploid genome structure.</title>
        <authorList>
            <person name="Kagale S."/>
            <person name="Koh C."/>
            <person name="Nixon J."/>
            <person name="Bollina V."/>
            <person name="Clarke W.E."/>
            <person name="Tuteja R."/>
            <person name="Spillane C."/>
            <person name="Robinson S.J."/>
            <person name="Links M.G."/>
            <person name="Clarke C."/>
            <person name="Higgins E.E."/>
            <person name="Huebert T."/>
            <person name="Sharpe A.G."/>
            <person name="Parkin I.A."/>
        </authorList>
    </citation>
    <scope>NUCLEOTIDE SEQUENCE [LARGE SCALE GENOMIC DNA]</scope>
    <source>
        <strain evidence="1">cv. DH55</strain>
    </source>
</reference>
<proteinExistence type="predicted"/>
<reference evidence="2" key="2">
    <citation type="submission" date="2025-08" db="UniProtKB">
        <authorList>
            <consortium name="RefSeq"/>
        </authorList>
    </citation>
    <scope>IDENTIFICATION</scope>
    <source>
        <tissue evidence="2">Leaf</tissue>
    </source>
</reference>
<sequence length="154" mass="16898">MMATKESETTVFWDMITCPVTSSSDASRVGQCIKLALKNLGYSGCITITALGILTSIDTDVLRAIYSSGVSLIHINTHHFGFAMELLSWESFLASVRAEAIESVVHDKEPGWFCARCCRGGDQGFENFASHLKGHPHVSPESPLEIKRTTRGMF</sequence>
<organism evidence="1 2">
    <name type="scientific">Camelina sativa</name>
    <name type="common">False flax</name>
    <name type="synonym">Myagrum sativum</name>
    <dbReference type="NCBI Taxonomy" id="90675"/>
    <lineage>
        <taxon>Eukaryota</taxon>
        <taxon>Viridiplantae</taxon>
        <taxon>Streptophyta</taxon>
        <taxon>Embryophyta</taxon>
        <taxon>Tracheophyta</taxon>
        <taxon>Spermatophyta</taxon>
        <taxon>Magnoliopsida</taxon>
        <taxon>eudicotyledons</taxon>
        <taxon>Gunneridae</taxon>
        <taxon>Pentapetalae</taxon>
        <taxon>rosids</taxon>
        <taxon>malvids</taxon>
        <taxon>Brassicales</taxon>
        <taxon>Brassicaceae</taxon>
        <taxon>Camelineae</taxon>
        <taxon>Camelina</taxon>
    </lineage>
</organism>
<name>A0ABM1RS72_CAMSA</name>
<gene>
    <name evidence="2" type="primary">LOC104698870</name>
</gene>
<dbReference type="InterPro" id="IPR024768">
    <property type="entry name" value="Marf1"/>
</dbReference>
<accession>A0ABM1RS72</accession>
<dbReference type="PANTHER" id="PTHR14379">
    <property type="entry name" value="LIMKAIN B LKAP"/>
    <property type="match status" value="1"/>
</dbReference>
<dbReference type="CDD" id="cd10910">
    <property type="entry name" value="PIN_limkain_b1_N_like"/>
    <property type="match status" value="1"/>
</dbReference>